<evidence type="ECO:0000313" key="3">
    <source>
        <dbReference type="Proteomes" id="UP000199584"/>
    </source>
</evidence>
<gene>
    <name evidence="2" type="ORF">SAMN05660706_10547</name>
</gene>
<accession>A0A1I6D4K1</accession>
<dbReference type="Proteomes" id="UP000199584">
    <property type="component" value="Unassembled WGS sequence"/>
</dbReference>
<proteinExistence type="predicted"/>
<dbReference type="InterPro" id="IPR014204">
    <property type="entry name" value="Spore_V_AE"/>
</dbReference>
<dbReference type="InterPro" id="IPR005562">
    <property type="entry name" value="SpoVA"/>
</dbReference>
<dbReference type="PANTHER" id="PTHR38450:SF2">
    <property type="entry name" value="STAGE V SPORULATION PROTEIN AEB"/>
    <property type="match status" value="1"/>
</dbReference>
<dbReference type="Pfam" id="PF03862">
    <property type="entry name" value="SpoVAC_SpoVAEB"/>
    <property type="match status" value="1"/>
</dbReference>
<dbReference type="NCBIfam" id="TIGR02839">
    <property type="entry name" value="spore_V_AE"/>
    <property type="match status" value="1"/>
</dbReference>
<organism evidence="2 3">
    <name type="scientific">Desulfoscipio geothermicus DSM 3669</name>
    <dbReference type="NCBI Taxonomy" id="1121426"/>
    <lineage>
        <taxon>Bacteria</taxon>
        <taxon>Bacillati</taxon>
        <taxon>Bacillota</taxon>
        <taxon>Clostridia</taxon>
        <taxon>Eubacteriales</taxon>
        <taxon>Desulfallaceae</taxon>
        <taxon>Desulfoscipio</taxon>
    </lineage>
</organism>
<feature type="transmembrane region" description="Helical" evidence="1">
    <location>
        <begin position="34"/>
        <end position="51"/>
    </location>
</feature>
<protein>
    <submittedName>
        <fullName evidence="2">Stage V sporulation protein AE</fullName>
    </submittedName>
</protein>
<dbReference type="OrthoDB" id="9797988at2"/>
<reference evidence="3" key="1">
    <citation type="submission" date="2016-10" db="EMBL/GenBank/DDBJ databases">
        <authorList>
            <person name="Varghese N."/>
            <person name="Submissions S."/>
        </authorList>
    </citation>
    <scope>NUCLEOTIDE SEQUENCE [LARGE SCALE GENOMIC DNA]</scope>
    <source>
        <strain evidence="3">DSM 3669</strain>
    </source>
</reference>
<evidence type="ECO:0000256" key="1">
    <source>
        <dbReference type="SAM" id="Phobius"/>
    </source>
</evidence>
<keyword evidence="1" id="KW-0812">Transmembrane</keyword>
<sequence length="119" mass="12234">MEWQTYMMAFLVGGAICVVAQLILDFTNFTPGHVLSAFVVAGGILGGLGLYDKLVQIAGAGATMPISSFGNALVKGAMAEAERNGVIGVLTGMFELTSTGITAAIIFGFLTALVFNPEG</sequence>
<dbReference type="RefSeq" id="WP_092482226.1">
    <property type="nucleotide sequence ID" value="NZ_FOYM01000005.1"/>
</dbReference>
<dbReference type="STRING" id="39060.SAMN05660706_10547"/>
<keyword evidence="3" id="KW-1185">Reference proteome</keyword>
<keyword evidence="1" id="KW-1133">Transmembrane helix</keyword>
<keyword evidence="1" id="KW-0472">Membrane</keyword>
<dbReference type="AlphaFoldDB" id="A0A1I6D4K1"/>
<dbReference type="EMBL" id="FOYM01000005">
    <property type="protein sequence ID" value="SFR00227.1"/>
    <property type="molecule type" value="Genomic_DNA"/>
</dbReference>
<name>A0A1I6D4K1_9FIRM</name>
<feature type="transmembrane region" description="Helical" evidence="1">
    <location>
        <begin position="6"/>
        <end position="27"/>
    </location>
</feature>
<feature type="transmembrane region" description="Helical" evidence="1">
    <location>
        <begin position="86"/>
        <end position="115"/>
    </location>
</feature>
<evidence type="ECO:0000313" key="2">
    <source>
        <dbReference type="EMBL" id="SFR00227.1"/>
    </source>
</evidence>
<dbReference type="PANTHER" id="PTHR38450">
    <property type="entry name" value="STAGE V SPORULATION PROTEIN AC-RELATED"/>
    <property type="match status" value="1"/>
</dbReference>